<keyword evidence="10" id="KW-1133">Transmembrane helix</keyword>
<keyword evidence="5 8" id="KW-1015">Disulfide bond</keyword>
<dbReference type="GO" id="GO:0005783">
    <property type="term" value="C:endoplasmic reticulum"/>
    <property type="evidence" value="ECO:0007669"/>
    <property type="project" value="TreeGrafter"/>
</dbReference>
<dbReference type="InterPro" id="IPR036026">
    <property type="entry name" value="Seven-hairpin_glycosidases"/>
</dbReference>
<evidence type="ECO:0000256" key="8">
    <source>
        <dbReference type="PIRSR" id="PIRSR601382-3"/>
    </source>
</evidence>
<keyword evidence="10" id="KW-0812">Transmembrane</keyword>
<dbReference type="OrthoDB" id="8118055at2759"/>
<protein>
    <recommendedName>
        <fullName evidence="9">alpha-1,2-Mannosidase</fullName>
        <ecNumber evidence="9">3.2.1.-</ecNumber>
    </recommendedName>
</protein>
<dbReference type="SUPFAM" id="SSF48225">
    <property type="entry name" value="Seven-hairpin glycosidases"/>
    <property type="match status" value="1"/>
</dbReference>
<evidence type="ECO:0000256" key="2">
    <source>
        <dbReference type="ARBA" id="ARBA00004922"/>
    </source>
</evidence>
<dbReference type="Gene3D" id="1.50.10.10">
    <property type="match status" value="1"/>
</dbReference>
<feature type="active site" description="Proton donor" evidence="6">
    <location>
        <position position="209"/>
    </location>
</feature>
<dbReference type="FunFam" id="1.50.10.10:FF:000037">
    <property type="entry name" value="alpha-1,2-Mannosidase"/>
    <property type="match status" value="1"/>
</dbReference>
<feature type="transmembrane region" description="Helical" evidence="10">
    <location>
        <begin position="39"/>
        <end position="55"/>
    </location>
</feature>
<dbReference type="PRINTS" id="PR00747">
    <property type="entry name" value="GLYHDRLASE47"/>
</dbReference>
<dbReference type="GO" id="GO:0004571">
    <property type="term" value="F:mannosyl-oligosaccharide 1,2-alpha-mannosidase activity"/>
    <property type="evidence" value="ECO:0007669"/>
    <property type="project" value="InterPro"/>
</dbReference>
<dbReference type="InterPro" id="IPR050749">
    <property type="entry name" value="Glycosyl_Hydrolase_47"/>
</dbReference>
<dbReference type="GO" id="GO:0016020">
    <property type="term" value="C:membrane"/>
    <property type="evidence" value="ECO:0007669"/>
    <property type="project" value="InterPro"/>
</dbReference>
<feature type="disulfide bond" evidence="8">
    <location>
        <begin position="419"/>
        <end position="448"/>
    </location>
</feature>
<evidence type="ECO:0000256" key="3">
    <source>
        <dbReference type="ARBA" id="ARBA00007658"/>
    </source>
</evidence>
<evidence type="ECO:0000256" key="7">
    <source>
        <dbReference type="PIRSR" id="PIRSR601382-2"/>
    </source>
</evidence>
<evidence type="ECO:0000256" key="4">
    <source>
        <dbReference type="ARBA" id="ARBA00022801"/>
    </source>
</evidence>
<keyword evidence="9" id="KW-0326">Glycosidase</keyword>
<feature type="active site" description="Proton donor" evidence="6">
    <location>
        <position position="462"/>
    </location>
</feature>
<comment type="similarity">
    <text evidence="3 9">Belongs to the glycosyl hydrolase 47 family.</text>
</comment>
<comment type="caution">
    <text evidence="11">The sequence shown here is derived from an EMBL/GenBank/DDBJ whole genome shotgun (WGS) entry which is preliminary data.</text>
</comment>
<dbReference type="Pfam" id="PF01532">
    <property type="entry name" value="Glyco_hydro_47"/>
    <property type="match status" value="1"/>
</dbReference>
<dbReference type="GO" id="GO:0036503">
    <property type="term" value="P:ERAD pathway"/>
    <property type="evidence" value="ECO:0007669"/>
    <property type="project" value="UniProtKB-ARBA"/>
</dbReference>
<dbReference type="PANTHER" id="PTHR11742">
    <property type="entry name" value="MANNOSYL-OLIGOSACCHARIDE ALPHA-1,2-MANNOSIDASE-RELATED"/>
    <property type="match status" value="1"/>
</dbReference>
<dbReference type="Proteomes" id="UP000698800">
    <property type="component" value="Unassembled WGS sequence"/>
</dbReference>
<feature type="active site" evidence="6">
    <location>
        <position position="347"/>
    </location>
</feature>
<dbReference type="InterPro" id="IPR012341">
    <property type="entry name" value="6hp_glycosidase-like_sf"/>
</dbReference>
<gene>
    <name evidence="11" type="ORF">FGG08_007362</name>
</gene>
<keyword evidence="7" id="KW-0106">Calcium</keyword>
<reference evidence="11" key="1">
    <citation type="submission" date="2021-03" db="EMBL/GenBank/DDBJ databases">
        <title>Comparative genomics and phylogenomic investigation of the class Geoglossomycetes provide insights into ecological specialization and systematics.</title>
        <authorList>
            <person name="Melie T."/>
            <person name="Pirro S."/>
            <person name="Miller A.N."/>
            <person name="Quandt A."/>
        </authorList>
    </citation>
    <scope>NUCLEOTIDE SEQUENCE</scope>
    <source>
        <strain evidence="11">GBOQ0MN5Z8</strain>
    </source>
</reference>
<proteinExistence type="inferred from homology"/>
<accession>A0A9P8I3H5</accession>
<keyword evidence="12" id="KW-1185">Reference proteome</keyword>
<evidence type="ECO:0000256" key="10">
    <source>
        <dbReference type="SAM" id="Phobius"/>
    </source>
</evidence>
<evidence type="ECO:0000256" key="1">
    <source>
        <dbReference type="ARBA" id="ARBA00001913"/>
    </source>
</evidence>
<comment type="cofactor">
    <cofactor evidence="1 7">
        <name>Ca(2+)</name>
        <dbReference type="ChEBI" id="CHEBI:29108"/>
    </cofactor>
</comment>
<evidence type="ECO:0000256" key="6">
    <source>
        <dbReference type="PIRSR" id="PIRSR601382-1"/>
    </source>
</evidence>
<name>A0A9P8I3H5_9PEZI</name>
<evidence type="ECO:0000256" key="9">
    <source>
        <dbReference type="RuleBase" id="RU361193"/>
    </source>
</evidence>
<dbReference type="GO" id="GO:0005975">
    <property type="term" value="P:carbohydrate metabolic process"/>
    <property type="evidence" value="ECO:0007669"/>
    <property type="project" value="InterPro"/>
</dbReference>
<keyword evidence="4 9" id="KW-0378">Hydrolase</keyword>
<sequence length="627" mass="70709">MRTCVYPLAGLAELTSELTTIPTPTAPALHYSMPPAKRFTILCCIAAAFLLVGFYRPTGFRLPQQHLELPHRPPIDDGRSRWANRPQQHPVTSMTLLPSGGAASIPRIQHDFGGETAEVREVRETRLQTVKDSFVHTWKGYKEHAWMEDELAPLSGGNRTTFGGWAATLVDSLDTLWIMGLHDDFEQAAAAIKHLDFASPKTEFLNVFETTIRYLGGFLAAYDISDGKYPILLEKAIEVGEMLYAAFDTPNRMPVARWNWRGAALGNPQEAQDHTLLAEIGTLSLEFTRLSQLSKDPKYFDAISRITEQFDSQQMRTNLPGMWAIAVNARTANFSQGSYFTLGAMADSLYEYFSKEYILLGGRSEQYRRLYERFIDVAKEHLFFQPLTKDNRDILLSGGLTADTPTERIPNPHCQHLGCFTGGMVAMGARIFDRPADLAIGRKLMEGCVWAYETMPSGIMPESFDAVQCGDVANCMWDENRWFEAVGKKVGEGSEADKSLSFEERVRQKIQERRLVPGISSIGDRRYILRPEAIESVFILYRITGDTTLQDTAWTMFQAITKHTRTKFAHAALGDVTVGEPPQVDSMESFWTAETLKYFYLIFSKPEVVSLDNYVLNTEAHPFRRPK</sequence>
<evidence type="ECO:0000256" key="5">
    <source>
        <dbReference type="ARBA" id="ARBA00023157"/>
    </source>
</evidence>
<dbReference type="AlphaFoldDB" id="A0A9P8I3H5"/>
<evidence type="ECO:0000313" key="12">
    <source>
        <dbReference type="Proteomes" id="UP000698800"/>
    </source>
</evidence>
<dbReference type="EMBL" id="JAGHQL010000286">
    <property type="protein sequence ID" value="KAH0534037.1"/>
    <property type="molecule type" value="Genomic_DNA"/>
</dbReference>
<dbReference type="PANTHER" id="PTHR11742:SF49">
    <property type="entry name" value="ALPHA-1,2-MANNOSIDASE"/>
    <property type="match status" value="1"/>
</dbReference>
<evidence type="ECO:0000313" key="11">
    <source>
        <dbReference type="EMBL" id="KAH0534037.1"/>
    </source>
</evidence>
<dbReference type="EC" id="3.2.1.-" evidence="9"/>
<feature type="binding site" evidence="7">
    <location>
        <position position="618"/>
    </location>
    <ligand>
        <name>Ca(2+)</name>
        <dbReference type="ChEBI" id="CHEBI:29108"/>
    </ligand>
</feature>
<organism evidence="11 12">
    <name type="scientific">Glutinoglossum americanum</name>
    <dbReference type="NCBI Taxonomy" id="1670608"/>
    <lineage>
        <taxon>Eukaryota</taxon>
        <taxon>Fungi</taxon>
        <taxon>Dikarya</taxon>
        <taxon>Ascomycota</taxon>
        <taxon>Pezizomycotina</taxon>
        <taxon>Geoglossomycetes</taxon>
        <taxon>Geoglossales</taxon>
        <taxon>Geoglossaceae</taxon>
        <taxon>Glutinoglossum</taxon>
    </lineage>
</organism>
<feature type="active site" evidence="6">
    <location>
        <position position="532"/>
    </location>
</feature>
<dbReference type="InterPro" id="IPR001382">
    <property type="entry name" value="Glyco_hydro_47"/>
</dbReference>
<comment type="pathway">
    <text evidence="2">Protein modification; protein glycosylation.</text>
</comment>
<dbReference type="GO" id="GO:0005509">
    <property type="term" value="F:calcium ion binding"/>
    <property type="evidence" value="ECO:0007669"/>
    <property type="project" value="InterPro"/>
</dbReference>
<keyword evidence="7" id="KW-0479">Metal-binding</keyword>
<keyword evidence="10" id="KW-0472">Membrane</keyword>